<dbReference type="AlphaFoldDB" id="A0A073IX83"/>
<keyword evidence="2" id="KW-1185">Reference proteome</keyword>
<dbReference type="Proteomes" id="UP000027746">
    <property type="component" value="Unassembled WGS sequence"/>
</dbReference>
<dbReference type="EMBL" id="JAMD01000020">
    <property type="protein sequence ID" value="KEJ94036.1"/>
    <property type="molecule type" value="Genomic_DNA"/>
</dbReference>
<protein>
    <submittedName>
        <fullName evidence="1">Uncharacterized protein</fullName>
    </submittedName>
</protein>
<sequence length="143" mass="16150">MSLALGDGIKASGNGLALREEFFGVDIERLGDAFEKVEGSRELGVLDLAHMAAAHFGPMSKLLLAEAAGASQFLDVQCYTVPQVHARETGTMREISPRDICYIRRRREEMFERREIAEMGCLPKRRSRDYPSRKHFGPFNRSF</sequence>
<evidence type="ECO:0000313" key="1">
    <source>
        <dbReference type="EMBL" id="KEJ94036.1"/>
    </source>
</evidence>
<organism evidence="1 2">
    <name type="scientific">Pseudosulfitobacter pseudonitzschiae</name>
    <dbReference type="NCBI Taxonomy" id="1402135"/>
    <lineage>
        <taxon>Bacteria</taxon>
        <taxon>Pseudomonadati</taxon>
        <taxon>Pseudomonadota</taxon>
        <taxon>Alphaproteobacteria</taxon>
        <taxon>Rhodobacterales</taxon>
        <taxon>Roseobacteraceae</taxon>
        <taxon>Pseudosulfitobacter</taxon>
    </lineage>
</organism>
<name>A0A073IX83_9RHOB</name>
<evidence type="ECO:0000313" key="2">
    <source>
        <dbReference type="Proteomes" id="UP000027746"/>
    </source>
</evidence>
<gene>
    <name evidence="1" type="ORF">SUH3_11765</name>
</gene>
<reference evidence="1 2" key="1">
    <citation type="submission" date="2014-01" db="EMBL/GenBank/DDBJ databases">
        <title>Sulfitobacter sp. H3 (MCCC 1A00686) Genome Sequencing.</title>
        <authorList>
            <person name="Lai Q."/>
            <person name="Hong Z."/>
        </authorList>
    </citation>
    <scope>NUCLEOTIDE SEQUENCE [LARGE SCALE GENOMIC DNA]</scope>
    <source>
        <strain evidence="1 2">H3</strain>
    </source>
</reference>
<proteinExistence type="predicted"/>
<accession>A0A073IX83</accession>
<comment type="caution">
    <text evidence="1">The sequence shown here is derived from an EMBL/GenBank/DDBJ whole genome shotgun (WGS) entry which is preliminary data.</text>
</comment>